<dbReference type="InterPro" id="IPR027417">
    <property type="entry name" value="P-loop_NTPase"/>
</dbReference>
<dbReference type="InterPro" id="IPR052922">
    <property type="entry name" value="Cytidylate_Kinase-2"/>
</dbReference>
<dbReference type="Pfam" id="PF13238">
    <property type="entry name" value="AAA_18"/>
    <property type="match status" value="1"/>
</dbReference>
<dbReference type="EMBL" id="CP009287">
    <property type="protein sequence ID" value="AIQ68382.1"/>
    <property type="molecule type" value="Genomic_DNA"/>
</dbReference>
<reference evidence="1 2" key="1">
    <citation type="submission" date="2014-08" db="EMBL/GenBank/DDBJ databases">
        <title>Comparative genomics of the Paenibacillus odorifer group.</title>
        <authorList>
            <person name="den Bakker H.C."/>
            <person name="Tsai Y.-C."/>
            <person name="Martin N."/>
            <person name="Korlach J."/>
            <person name="Wiedmann M."/>
        </authorList>
    </citation>
    <scope>NUCLEOTIDE SEQUENCE [LARGE SCALE GENOMIC DNA]</scope>
    <source>
        <strain evidence="1 2">DSM 15220</strain>
    </source>
</reference>
<proteinExistence type="predicted"/>
<dbReference type="NCBIfam" id="NF004861">
    <property type="entry name" value="PRK06217.1"/>
    <property type="match status" value="1"/>
</dbReference>
<dbReference type="STRING" id="189425.PGRAT_12730"/>
<organism evidence="1 2">
    <name type="scientific">Paenibacillus graminis</name>
    <dbReference type="NCBI Taxonomy" id="189425"/>
    <lineage>
        <taxon>Bacteria</taxon>
        <taxon>Bacillati</taxon>
        <taxon>Bacillota</taxon>
        <taxon>Bacilli</taxon>
        <taxon>Bacillales</taxon>
        <taxon>Paenibacillaceae</taxon>
        <taxon>Paenibacillus</taxon>
    </lineage>
</organism>
<dbReference type="Gene3D" id="3.40.50.300">
    <property type="entry name" value="P-loop containing nucleotide triphosphate hydrolases"/>
    <property type="match status" value="1"/>
</dbReference>
<dbReference type="SUPFAM" id="SSF52540">
    <property type="entry name" value="P-loop containing nucleoside triphosphate hydrolases"/>
    <property type="match status" value="1"/>
</dbReference>
<evidence type="ECO:0000313" key="1">
    <source>
        <dbReference type="EMBL" id="AIQ68382.1"/>
    </source>
</evidence>
<evidence type="ECO:0000313" key="2">
    <source>
        <dbReference type="Proteomes" id="UP000029500"/>
    </source>
</evidence>
<dbReference type="RefSeq" id="WP_025705958.1">
    <property type="nucleotide sequence ID" value="NZ_CP009287.1"/>
</dbReference>
<dbReference type="PANTHER" id="PTHR37816:SF2">
    <property type="entry name" value="DNA TOPOLOGY MODULATION PROTEIN FLAR-RELATED PROTEIN"/>
    <property type="match status" value="1"/>
</dbReference>
<name>A0A089M598_9BACL</name>
<dbReference type="KEGG" id="pgm:PGRAT_12730"/>
<dbReference type="AlphaFoldDB" id="A0A089M598"/>
<dbReference type="PANTHER" id="PTHR37816">
    <property type="entry name" value="YALI0E33011P"/>
    <property type="match status" value="1"/>
</dbReference>
<dbReference type="eggNOG" id="COG0563">
    <property type="taxonomic scope" value="Bacteria"/>
</dbReference>
<sequence length="182" mass="21082">MYSRIHIMGASGAGTSTLGRALAEHLPHVHLDSDDYFWEHKYTQQTQITERLRAIGSDLDQQEPYILSGAVCGWGDGLRPRFDLVVFLWIPPEIRLERLRKREYERYGADSLPGGSMFQEVQTFMEWAALYDTAGPEVRSRVLHEEWMSRLQCPVLRLEEDLTVDARVEAVLREYDAEALRR</sequence>
<gene>
    <name evidence="1" type="ORF">PGRAT_12730</name>
</gene>
<accession>A0A089M598</accession>
<dbReference type="Proteomes" id="UP000029500">
    <property type="component" value="Chromosome"/>
</dbReference>
<keyword evidence="2" id="KW-1185">Reference proteome</keyword>
<dbReference type="HOGENOM" id="CLU_103067_0_0_9"/>
<protein>
    <recommendedName>
        <fullName evidence="3">Adenylate kinase</fullName>
    </recommendedName>
</protein>
<evidence type="ECO:0008006" key="3">
    <source>
        <dbReference type="Google" id="ProtNLM"/>
    </source>
</evidence>
<dbReference type="OrthoDB" id="9800332at2"/>